<dbReference type="Proteomes" id="UP000005222">
    <property type="component" value="Chromosome J"/>
</dbReference>
<feature type="compositionally biased region" description="Polar residues" evidence="1">
    <location>
        <begin position="348"/>
        <end position="357"/>
    </location>
</feature>
<dbReference type="InterPro" id="IPR040202">
    <property type="entry name" value="Brl1/Brr6"/>
</dbReference>
<evidence type="ECO:0000259" key="3">
    <source>
        <dbReference type="SMART" id="SM01042"/>
    </source>
</evidence>
<dbReference type="HOGENOM" id="CLU_702285_0_0_1"/>
<proteinExistence type="predicted"/>
<dbReference type="GO" id="GO:0055088">
    <property type="term" value="P:lipid homeostasis"/>
    <property type="evidence" value="ECO:0007669"/>
    <property type="project" value="InterPro"/>
</dbReference>
<evidence type="ECO:0000256" key="1">
    <source>
        <dbReference type="SAM" id="MobiDB-lite"/>
    </source>
</evidence>
<dbReference type="STRING" id="559304.G8YC50"/>
<feature type="region of interest" description="Disordered" evidence="1">
    <location>
        <begin position="336"/>
        <end position="372"/>
    </location>
</feature>
<feature type="transmembrane region" description="Helical" evidence="2">
    <location>
        <begin position="171"/>
        <end position="193"/>
    </location>
</feature>
<dbReference type="EMBL" id="FO082050">
    <property type="protein sequence ID" value="CCE82531.1"/>
    <property type="molecule type" value="Genomic_DNA"/>
</dbReference>
<feature type="region of interest" description="Disordered" evidence="1">
    <location>
        <begin position="1"/>
        <end position="24"/>
    </location>
</feature>
<evidence type="ECO:0000313" key="4">
    <source>
        <dbReference type="EMBL" id="CCE82531.1"/>
    </source>
</evidence>
<dbReference type="SMART" id="SM01042">
    <property type="entry name" value="Brr6_like_C_C"/>
    <property type="match status" value="1"/>
</dbReference>
<dbReference type="PANTHER" id="PTHR28136:SF5">
    <property type="entry name" value="NUCLEUS EXPORT PROTEIN BRR6"/>
    <property type="match status" value="1"/>
</dbReference>
<feature type="compositionally biased region" description="Basic and acidic residues" evidence="1">
    <location>
        <begin position="358"/>
        <end position="372"/>
    </location>
</feature>
<sequence>MNNASEGVRSSSTPINGEAGNERDFSVSLDSHFFTNYELDTPSRRKQSKPRESLEVPEKGVDNEGSSSISPLMYKDSAHDSYGEEKPSSTKKLQFILSRNIDDSNRARRASEINQIMPNLNDSNTKDVVPSLLQSSDGSDAPEVPVDFKKKILKLIRTYLDNPNTPYILSLYLQLLLNFFVVSIALYLAYSFIKTVKADVNIKTENYISDALQEISLCSREYYRNKCDPEGGKVRAPALEKACTMWSKCMNRDPTLVGRSKLSAETFADIVNGFVKPISWKALVFISILFIGTLTVGNISFKQYRASSESYLSTINSYKAKIEQLEYALDQERQARSKKERIEGPATGNRTDSQGRSSELRDRLASEDENLSRRQMSYTQILHKISSNSSHVG</sequence>
<keyword evidence="2" id="KW-0472">Membrane</keyword>
<dbReference type="InParanoid" id="G8YC50"/>
<dbReference type="Pfam" id="PF10104">
    <property type="entry name" value="Brr6_like_C_C"/>
    <property type="match status" value="1"/>
</dbReference>
<feature type="transmembrane region" description="Helical" evidence="2">
    <location>
        <begin position="282"/>
        <end position="301"/>
    </location>
</feature>
<keyword evidence="2" id="KW-0812">Transmembrane</keyword>
<keyword evidence="5" id="KW-1185">Reference proteome</keyword>
<evidence type="ECO:0000256" key="2">
    <source>
        <dbReference type="SAM" id="Phobius"/>
    </source>
</evidence>
<feature type="compositionally biased region" description="Basic and acidic residues" evidence="1">
    <location>
        <begin position="49"/>
        <end position="62"/>
    </location>
</feature>
<keyword evidence="2" id="KW-1133">Transmembrane helix</keyword>
<accession>G8YC50</accession>
<protein>
    <submittedName>
        <fullName evidence="4">Piso0_002261 protein</fullName>
    </submittedName>
</protein>
<dbReference type="GO" id="GO:0031965">
    <property type="term" value="C:nuclear membrane"/>
    <property type="evidence" value="ECO:0007669"/>
    <property type="project" value="InterPro"/>
</dbReference>
<feature type="region of interest" description="Disordered" evidence="1">
    <location>
        <begin position="36"/>
        <end position="87"/>
    </location>
</feature>
<evidence type="ECO:0000313" key="5">
    <source>
        <dbReference type="Proteomes" id="UP000005222"/>
    </source>
</evidence>
<gene>
    <name evidence="4" type="primary">Piso0_002261</name>
    <name evidence="4" type="ORF">GNLVRS01_PISO0J08171g</name>
</gene>
<dbReference type="FunCoup" id="G8YC50">
    <property type="interactions" value="53"/>
</dbReference>
<reference evidence="4 5" key="1">
    <citation type="journal article" date="2012" name="G3 (Bethesda)">
        <title>Pichia sorbitophila, an interspecies yeast hybrid reveals early steps of genome resolution following polyploidization.</title>
        <authorList>
            <person name="Leh Louis V."/>
            <person name="Despons L."/>
            <person name="Friedrich A."/>
            <person name="Martin T."/>
            <person name="Durrens P."/>
            <person name="Casaregola S."/>
            <person name="Neuveglise C."/>
            <person name="Fairhead C."/>
            <person name="Marck C."/>
            <person name="Cruz J.A."/>
            <person name="Straub M.L."/>
            <person name="Kugler V."/>
            <person name="Sacerdot C."/>
            <person name="Uzunov Z."/>
            <person name="Thierry A."/>
            <person name="Weiss S."/>
            <person name="Bleykasten C."/>
            <person name="De Montigny J."/>
            <person name="Jacques N."/>
            <person name="Jung P."/>
            <person name="Lemaire M."/>
            <person name="Mallet S."/>
            <person name="Morel G."/>
            <person name="Richard G.F."/>
            <person name="Sarkar A."/>
            <person name="Savel G."/>
            <person name="Schacherer J."/>
            <person name="Seret M.L."/>
            <person name="Talla E."/>
            <person name="Samson G."/>
            <person name="Jubin C."/>
            <person name="Poulain J."/>
            <person name="Vacherie B."/>
            <person name="Barbe V."/>
            <person name="Pelletier E."/>
            <person name="Sherman D.J."/>
            <person name="Westhof E."/>
            <person name="Weissenbach J."/>
            <person name="Baret P.V."/>
            <person name="Wincker P."/>
            <person name="Gaillardin C."/>
            <person name="Dujon B."/>
            <person name="Souciet J.L."/>
        </authorList>
    </citation>
    <scope>NUCLEOTIDE SEQUENCE [LARGE SCALE GENOMIC DNA]</scope>
    <source>
        <strain evidence="5">ATCC MYA-4447 / BCRC 22081 / CBS 7064 / NBRC 10061 / NRRL Y-12695</strain>
    </source>
</reference>
<feature type="compositionally biased region" description="Polar residues" evidence="1">
    <location>
        <begin position="1"/>
        <end position="15"/>
    </location>
</feature>
<dbReference type="InterPro" id="IPR018767">
    <property type="entry name" value="Brl1/Brr6_dom"/>
</dbReference>
<feature type="compositionally biased region" description="Basic and acidic residues" evidence="1">
    <location>
        <begin position="76"/>
        <end position="87"/>
    </location>
</feature>
<feature type="domain" description="Brl1/Brr6" evidence="3">
    <location>
        <begin position="169"/>
        <end position="305"/>
    </location>
</feature>
<dbReference type="PANTHER" id="PTHR28136">
    <property type="entry name" value="NUCLEUS EXPORT PROTEIN BRR6"/>
    <property type="match status" value="1"/>
</dbReference>
<dbReference type="GO" id="GO:0006998">
    <property type="term" value="P:nuclear envelope organization"/>
    <property type="evidence" value="ECO:0007669"/>
    <property type="project" value="InterPro"/>
</dbReference>
<dbReference type="OrthoDB" id="5961at2759"/>
<dbReference type="AlphaFoldDB" id="G8YC50"/>
<dbReference type="eggNOG" id="KOG4503">
    <property type="taxonomic scope" value="Eukaryota"/>
</dbReference>
<name>G8YC50_PICSO</name>
<organism evidence="4 5">
    <name type="scientific">Pichia sorbitophila (strain ATCC MYA-4447 / BCRC 22081 / CBS 7064 / NBRC 10061 / NRRL Y-12695)</name>
    <name type="common">Hybrid yeast</name>
    <dbReference type="NCBI Taxonomy" id="559304"/>
    <lineage>
        <taxon>Eukaryota</taxon>
        <taxon>Fungi</taxon>
        <taxon>Dikarya</taxon>
        <taxon>Ascomycota</taxon>
        <taxon>Saccharomycotina</taxon>
        <taxon>Pichiomycetes</taxon>
        <taxon>Debaryomycetaceae</taxon>
        <taxon>Millerozyma</taxon>
    </lineage>
</organism>